<dbReference type="EMBL" id="PDCK01000041">
    <property type="protein sequence ID" value="PRQ45980.1"/>
    <property type="molecule type" value="Genomic_DNA"/>
</dbReference>
<gene>
    <name evidence="1" type="ORF">RchiOBHm_Chr3g0497651</name>
</gene>
<evidence type="ECO:0000313" key="2">
    <source>
        <dbReference type="Proteomes" id="UP000238479"/>
    </source>
</evidence>
<protein>
    <submittedName>
        <fullName evidence="1">Uncharacterized protein</fullName>
    </submittedName>
</protein>
<organism evidence="1 2">
    <name type="scientific">Rosa chinensis</name>
    <name type="common">China rose</name>
    <dbReference type="NCBI Taxonomy" id="74649"/>
    <lineage>
        <taxon>Eukaryota</taxon>
        <taxon>Viridiplantae</taxon>
        <taxon>Streptophyta</taxon>
        <taxon>Embryophyta</taxon>
        <taxon>Tracheophyta</taxon>
        <taxon>Spermatophyta</taxon>
        <taxon>Magnoliopsida</taxon>
        <taxon>eudicotyledons</taxon>
        <taxon>Gunneridae</taxon>
        <taxon>Pentapetalae</taxon>
        <taxon>rosids</taxon>
        <taxon>fabids</taxon>
        <taxon>Rosales</taxon>
        <taxon>Rosaceae</taxon>
        <taxon>Rosoideae</taxon>
        <taxon>Rosoideae incertae sedis</taxon>
        <taxon>Rosa</taxon>
    </lineage>
</organism>
<dbReference type="Gramene" id="PRQ45980">
    <property type="protein sequence ID" value="PRQ45980"/>
    <property type="gene ID" value="RchiOBHm_Chr3g0497651"/>
</dbReference>
<proteinExistence type="predicted"/>
<name>A0A2P6RHS5_ROSCH</name>
<dbReference type="AlphaFoldDB" id="A0A2P6RHS5"/>
<reference evidence="1 2" key="1">
    <citation type="journal article" date="2018" name="Nat. Genet.">
        <title>The Rosa genome provides new insights in the design of modern roses.</title>
        <authorList>
            <person name="Bendahmane M."/>
        </authorList>
    </citation>
    <scope>NUCLEOTIDE SEQUENCE [LARGE SCALE GENOMIC DNA]</scope>
    <source>
        <strain evidence="2">cv. Old Blush</strain>
    </source>
</reference>
<accession>A0A2P6RHS5</accession>
<evidence type="ECO:0000313" key="1">
    <source>
        <dbReference type="EMBL" id="PRQ45980.1"/>
    </source>
</evidence>
<dbReference type="Proteomes" id="UP000238479">
    <property type="component" value="Chromosome 3"/>
</dbReference>
<comment type="caution">
    <text evidence="1">The sequence shown here is derived from an EMBL/GenBank/DDBJ whole genome shotgun (WGS) entry which is preliminary data.</text>
</comment>
<sequence>MLYKGEVFACLLTPKQAAPPAAPAPPLLPPPHVFCSQYVAPDEIVSTLHVGGAEGCHGGRHCFGLAFAFCHTGRCLAWLHLIVCIAS</sequence>
<keyword evidence="2" id="KW-1185">Reference proteome</keyword>